<feature type="compositionally biased region" description="Basic and acidic residues" evidence="1">
    <location>
        <begin position="249"/>
        <end position="259"/>
    </location>
</feature>
<reference evidence="2 3" key="1">
    <citation type="submission" date="2018-01" db="EMBL/GenBank/DDBJ databases">
        <title>Genomic Encyclopedia of Type Strains, Phase III (KMG-III): the genomes of soil and plant-associated and newly described type strains.</title>
        <authorList>
            <person name="Whitman W."/>
        </authorList>
    </citation>
    <scope>NUCLEOTIDE SEQUENCE [LARGE SCALE GENOMIC DNA]</scope>
    <source>
        <strain evidence="2 3">HKI456</strain>
    </source>
</reference>
<feature type="compositionally biased region" description="Basic and acidic residues" evidence="1">
    <location>
        <begin position="333"/>
        <end position="345"/>
    </location>
</feature>
<feature type="compositionally biased region" description="Acidic residues" evidence="1">
    <location>
        <begin position="346"/>
        <end position="359"/>
    </location>
</feature>
<dbReference type="Proteomes" id="UP000243096">
    <property type="component" value="Unassembled WGS sequence"/>
</dbReference>
<sequence>MLRTIATKAAKIGGGFVGGVIIDRLSKTDNNANETETVQTTNSPKVPNPILQTGNQRLGDISRRIAPAEGANPIIEGITHQYDKRVGLVDKCRTLITQPSQSVQNVQTVFQDLADDARTVQGAFNITRGDASITPQEATQITGAVIADTAQGACKTARGVASAALASVTTTPEGIQQVAEAIKGRATHDATAAVAGLTATTAVATALGMVPHPAAQVASIALKVGGAAAAGADLSEKARKASGKTSDSASKKVIGEVLRKKATNKAPSDTAPAPSTSLATATKSTPINSFHAIQLASTRRQNPQMSLTQCVEKWMDKNWAPTAKESSSNDLFLRQDSEPMEKGVALDEEEVETENDENTTELPPAASAQDIESVALHVPLAIDRI</sequence>
<feature type="region of interest" description="Disordered" evidence="1">
    <location>
        <begin position="321"/>
        <end position="370"/>
    </location>
</feature>
<dbReference type="AlphaFoldDB" id="A0A2P5KBE5"/>
<dbReference type="OrthoDB" id="9131257at2"/>
<organism evidence="2 3">
    <name type="scientific">Mycetohabitans endofungorum</name>
    <dbReference type="NCBI Taxonomy" id="417203"/>
    <lineage>
        <taxon>Bacteria</taxon>
        <taxon>Pseudomonadati</taxon>
        <taxon>Pseudomonadota</taxon>
        <taxon>Betaproteobacteria</taxon>
        <taxon>Burkholderiales</taxon>
        <taxon>Burkholderiaceae</taxon>
        <taxon>Mycetohabitans</taxon>
    </lineage>
</organism>
<protein>
    <submittedName>
        <fullName evidence="2">Uncharacterized protein</fullName>
    </submittedName>
</protein>
<feature type="region of interest" description="Disordered" evidence="1">
    <location>
        <begin position="234"/>
        <end position="283"/>
    </location>
</feature>
<evidence type="ECO:0000313" key="2">
    <source>
        <dbReference type="EMBL" id="PPB84053.1"/>
    </source>
</evidence>
<name>A0A2P5KBE5_9BURK</name>
<evidence type="ECO:0000256" key="1">
    <source>
        <dbReference type="SAM" id="MobiDB-lite"/>
    </source>
</evidence>
<feature type="compositionally biased region" description="Low complexity" evidence="1">
    <location>
        <begin position="266"/>
        <end position="283"/>
    </location>
</feature>
<accession>A0A2P5KBE5</accession>
<evidence type="ECO:0000313" key="3">
    <source>
        <dbReference type="Proteomes" id="UP000243096"/>
    </source>
</evidence>
<comment type="caution">
    <text evidence="2">The sequence shown here is derived from an EMBL/GenBank/DDBJ whole genome shotgun (WGS) entry which is preliminary data.</text>
</comment>
<proteinExistence type="predicted"/>
<dbReference type="EMBL" id="PRDW01000005">
    <property type="protein sequence ID" value="PPB84053.1"/>
    <property type="molecule type" value="Genomic_DNA"/>
</dbReference>
<gene>
    <name evidence="2" type="ORF">B0O95_105240</name>
</gene>
<keyword evidence="3" id="KW-1185">Reference proteome</keyword>
<dbReference type="RefSeq" id="WP_146064015.1">
    <property type="nucleotide sequence ID" value="NZ_CP062178.1"/>
</dbReference>